<comment type="caution">
    <text evidence="2">The sequence shown here is derived from an EMBL/GenBank/DDBJ whole genome shotgun (WGS) entry which is preliminary data.</text>
</comment>
<dbReference type="EMBL" id="JAGIOO010000001">
    <property type="protein sequence ID" value="MBP2472023.1"/>
    <property type="molecule type" value="Genomic_DNA"/>
</dbReference>
<dbReference type="Proteomes" id="UP001519363">
    <property type="component" value="Unassembled WGS sequence"/>
</dbReference>
<keyword evidence="3" id="KW-1185">Reference proteome</keyword>
<organism evidence="2 3">
    <name type="scientific">Crossiella equi</name>
    <dbReference type="NCBI Taxonomy" id="130796"/>
    <lineage>
        <taxon>Bacteria</taxon>
        <taxon>Bacillati</taxon>
        <taxon>Actinomycetota</taxon>
        <taxon>Actinomycetes</taxon>
        <taxon>Pseudonocardiales</taxon>
        <taxon>Pseudonocardiaceae</taxon>
        <taxon>Crossiella</taxon>
    </lineage>
</organism>
<name>A0ABS5A603_9PSEU</name>
<protein>
    <submittedName>
        <fullName evidence="2">Uncharacterized protein</fullName>
    </submittedName>
</protein>
<feature type="compositionally biased region" description="Low complexity" evidence="1">
    <location>
        <begin position="116"/>
        <end position="126"/>
    </location>
</feature>
<evidence type="ECO:0000256" key="1">
    <source>
        <dbReference type="SAM" id="MobiDB-lite"/>
    </source>
</evidence>
<feature type="region of interest" description="Disordered" evidence="1">
    <location>
        <begin position="61"/>
        <end position="142"/>
    </location>
</feature>
<evidence type="ECO:0000313" key="3">
    <source>
        <dbReference type="Proteomes" id="UP001519363"/>
    </source>
</evidence>
<proteinExistence type="predicted"/>
<evidence type="ECO:0000313" key="2">
    <source>
        <dbReference type="EMBL" id="MBP2472023.1"/>
    </source>
</evidence>
<reference evidence="2 3" key="1">
    <citation type="submission" date="2021-03" db="EMBL/GenBank/DDBJ databases">
        <title>Sequencing the genomes of 1000 actinobacteria strains.</title>
        <authorList>
            <person name="Klenk H.-P."/>
        </authorList>
    </citation>
    <scope>NUCLEOTIDE SEQUENCE [LARGE SCALE GENOMIC DNA]</scope>
    <source>
        <strain evidence="2 3">DSM 44580</strain>
    </source>
</reference>
<dbReference type="RefSeq" id="WP_086782061.1">
    <property type="nucleotide sequence ID" value="NZ_JAGIOO010000001.1"/>
</dbReference>
<sequence>MMWLFWQVFLLCLASFLVGGLLSWALLVRPLAARRAVPQAVAAPVPVAVPAPAPVPRAEVVEPETAKSEAAEPEAEFVGPLAEKAEPVAEKAQPVAERAEPVAEETEPVEGKAEPAEPVAETTPAPKSELILPVKGNSKTKRYHTEDSPYFARTKGDVWFATVADAEQAGYTSGAKRKVPVSS</sequence>
<gene>
    <name evidence="2" type="ORF">JOF53_000895</name>
</gene>
<accession>A0ABS5A603</accession>